<evidence type="ECO:0000313" key="2">
    <source>
        <dbReference type="EMBL" id="MEI5686759.1"/>
    </source>
</evidence>
<dbReference type="Gene3D" id="2.60.120.1440">
    <property type="match status" value="1"/>
</dbReference>
<proteinExistence type="predicted"/>
<evidence type="ECO:0000313" key="3">
    <source>
        <dbReference type="Proteomes" id="UP001367771"/>
    </source>
</evidence>
<accession>A0ABU8H192</accession>
<dbReference type="PIRSF" id="PIRSF018266">
    <property type="entry name" value="FecR"/>
    <property type="match status" value="1"/>
</dbReference>
<dbReference type="EMBL" id="JBBBDM010000002">
    <property type="protein sequence ID" value="MEI5686759.1"/>
    <property type="molecule type" value="Genomic_DNA"/>
</dbReference>
<reference evidence="2 3" key="1">
    <citation type="journal article" date="2013" name="Int. J. Syst. Evol. Microbiol.">
        <title>Sphingomonas kyungheensis sp. nov., a bacterium with ginsenoside-converting activity isolated from soil of a ginseng field.</title>
        <authorList>
            <person name="Son H.M."/>
            <person name="Yang J.E."/>
            <person name="Park Y."/>
            <person name="Han C.K."/>
            <person name="Kim S.G."/>
            <person name="Kook M."/>
            <person name="Yi T.H."/>
        </authorList>
    </citation>
    <scope>NUCLEOTIDE SEQUENCE [LARGE SCALE GENOMIC DNA]</scope>
    <source>
        <strain evidence="2 3">LMG 26582</strain>
    </source>
</reference>
<dbReference type="InterPro" id="IPR006860">
    <property type="entry name" value="FecR"/>
</dbReference>
<dbReference type="Pfam" id="PF04773">
    <property type="entry name" value="FecR"/>
    <property type="match status" value="1"/>
</dbReference>
<evidence type="ECO:0000259" key="1">
    <source>
        <dbReference type="Pfam" id="PF04773"/>
    </source>
</evidence>
<keyword evidence="3" id="KW-1185">Reference proteome</keyword>
<dbReference type="InterPro" id="IPR012373">
    <property type="entry name" value="Ferrdict_sens_TM"/>
</dbReference>
<dbReference type="Proteomes" id="UP001367771">
    <property type="component" value="Unassembled WGS sequence"/>
</dbReference>
<gene>
    <name evidence="2" type="ORF">V8201_06665</name>
</gene>
<protein>
    <submittedName>
        <fullName evidence="2">FecR domain-containing protein</fullName>
    </submittedName>
</protein>
<feature type="domain" description="FecR protein" evidence="1">
    <location>
        <begin position="109"/>
        <end position="199"/>
    </location>
</feature>
<comment type="caution">
    <text evidence="2">The sequence shown here is derived from an EMBL/GenBank/DDBJ whole genome shotgun (WGS) entry which is preliminary data.</text>
</comment>
<dbReference type="PANTHER" id="PTHR30273">
    <property type="entry name" value="PERIPLASMIC SIGNAL SENSOR AND SIGMA FACTOR ACTIVATOR FECR-RELATED"/>
    <property type="match status" value="1"/>
</dbReference>
<name>A0ABU8H192_9SPHN</name>
<sequence>MSRDAPNIIDQAIAWHLRQADMAATEWEAFVAWLEVPVHAEAYDRVTLLDRQIAEVRFPDPAPLPVAANDDAPRHRRWWPLAGGGAIAAALVLGLTMPSVFAPAAADHVYATRDGERRDVRLADGTQVALNGGSLLRVSGDDPRRVALDSGEALFHVVHDAAHPFELRAGNQVVRDLGTTFNVVHSGARIAVAVAEGSVLFQPDGAQLRLGAGQAVTMAADHRLVRSTLPTAVIGGWRTGDLSFDGTPVGEVAASLRRALGIDLRIIGDLSKRPFTGMIHVTGAADRDVPHLADLIGATWRRNGEGWVLAQRDAATP</sequence>
<organism evidence="2 3">
    <name type="scientific">Sphingomonas kyungheensis</name>
    <dbReference type="NCBI Taxonomy" id="1069987"/>
    <lineage>
        <taxon>Bacteria</taxon>
        <taxon>Pseudomonadati</taxon>
        <taxon>Pseudomonadota</taxon>
        <taxon>Alphaproteobacteria</taxon>
        <taxon>Sphingomonadales</taxon>
        <taxon>Sphingomonadaceae</taxon>
        <taxon>Sphingomonas</taxon>
    </lineage>
</organism>
<dbReference type="PANTHER" id="PTHR30273:SF2">
    <property type="entry name" value="PROTEIN FECR"/>
    <property type="match status" value="1"/>
</dbReference>
<dbReference type="RefSeq" id="WP_336544793.1">
    <property type="nucleotide sequence ID" value="NZ_JBBBDM010000002.1"/>
</dbReference>